<dbReference type="Proteomes" id="UP001208567">
    <property type="component" value="Unassembled WGS sequence"/>
</dbReference>
<name>A0ABQ5NAT0_9CLOT</name>
<dbReference type="RefSeq" id="WP_264851671.1">
    <property type="nucleotide sequence ID" value="NZ_BRXR01000001.1"/>
</dbReference>
<comment type="caution">
    <text evidence="2">The sequence shown here is derived from an EMBL/GenBank/DDBJ whole genome shotgun (WGS) entry which is preliminary data.</text>
</comment>
<evidence type="ECO:0008006" key="4">
    <source>
        <dbReference type="Google" id="ProtNLM"/>
    </source>
</evidence>
<sequence>MPYIILLIAVLLIFFNVRAMKKEKMSFLNNFENASMNMNEYDIKLGELRREFSETILELQKEIQDLKLKLENSSVNDTEKLKLHEDFEIKGVSGERKNLNTDINDISTDKHRDKIENLDYNNIKEEKNSQNIDIKVESNNIKINEIETLINKGLSMDEISEKLGIGKGEVLLIKELYLK</sequence>
<organism evidence="2 3">
    <name type="scientific">Clostridium omnivorum</name>
    <dbReference type="NCBI Taxonomy" id="1604902"/>
    <lineage>
        <taxon>Bacteria</taxon>
        <taxon>Bacillati</taxon>
        <taxon>Bacillota</taxon>
        <taxon>Clostridia</taxon>
        <taxon>Eubacteriales</taxon>
        <taxon>Clostridiaceae</taxon>
        <taxon>Clostridium</taxon>
    </lineage>
</organism>
<gene>
    <name evidence="2" type="ORF">bsdE14_37790</name>
</gene>
<evidence type="ECO:0000313" key="2">
    <source>
        <dbReference type="EMBL" id="GLC32369.1"/>
    </source>
</evidence>
<reference evidence="2 3" key="1">
    <citation type="journal article" date="2024" name="Int. J. Syst. Evol. Microbiol.">
        <title>Clostridium omnivorum sp. nov., isolated from anoxic soil under the treatment of reductive soil disinfestation.</title>
        <authorList>
            <person name="Ueki A."/>
            <person name="Tonouchi A."/>
            <person name="Kaku N."/>
            <person name="Honma S."/>
            <person name="Ueki K."/>
        </authorList>
    </citation>
    <scope>NUCLEOTIDE SEQUENCE [LARGE SCALE GENOMIC DNA]</scope>
    <source>
        <strain evidence="2 3">E14</strain>
    </source>
</reference>
<keyword evidence="3" id="KW-1185">Reference proteome</keyword>
<accession>A0ABQ5NAT0</accession>
<proteinExistence type="predicted"/>
<keyword evidence="1" id="KW-0175">Coiled coil</keyword>
<feature type="coiled-coil region" evidence="1">
    <location>
        <begin position="31"/>
        <end position="76"/>
    </location>
</feature>
<protein>
    <recommendedName>
        <fullName evidence="4">DNA-binding protein</fullName>
    </recommendedName>
</protein>
<dbReference type="EMBL" id="BRXR01000001">
    <property type="protein sequence ID" value="GLC32369.1"/>
    <property type="molecule type" value="Genomic_DNA"/>
</dbReference>
<evidence type="ECO:0000256" key="1">
    <source>
        <dbReference type="SAM" id="Coils"/>
    </source>
</evidence>
<evidence type="ECO:0000313" key="3">
    <source>
        <dbReference type="Proteomes" id="UP001208567"/>
    </source>
</evidence>